<dbReference type="Proteomes" id="UP000001555">
    <property type="component" value="Unassembled WGS sequence"/>
</dbReference>
<dbReference type="VEuPathDB" id="VectorBase:ISCI011467"/>
<keyword evidence="1" id="KW-1133">Transmembrane helix</keyword>
<dbReference type="AlphaFoldDB" id="B7Q8M4"/>
<dbReference type="InParanoid" id="B7Q8M4"/>
<name>B7Q8M4_IXOSC</name>
<accession>B7Q8M4</accession>
<dbReference type="EMBL" id="DS884969">
    <property type="protein sequence ID" value="EEC15196.1"/>
    <property type="molecule type" value="Genomic_DNA"/>
</dbReference>
<keyword evidence="4" id="KW-1185">Reference proteome</keyword>
<keyword evidence="1" id="KW-0472">Membrane</keyword>
<feature type="transmembrane region" description="Helical" evidence="1">
    <location>
        <begin position="52"/>
        <end position="72"/>
    </location>
</feature>
<sequence>MQKVFMNCELWYRNLSVMAHKTLPHMMLRLCHLLFSVFAWPSGSRFSRIHRLVTILFLGVISMFLVMLFQGFNPSSRTVPISWIKIIQVACLTAIIVFIAGVILQIIFT</sequence>
<dbReference type="VEuPathDB" id="VectorBase:ISCP_013853"/>
<proteinExistence type="predicted"/>
<protein>
    <submittedName>
        <fullName evidence="2 3">Uncharacterized protein</fullName>
    </submittedName>
</protein>
<dbReference type="OrthoDB" id="6506427at2759"/>
<dbReference type="HOGENOM" id="CLU_2186835_0_0_1"/>
<evidence type="ECO:0000256" key="1">
    <source>
        <dbReference type="SAM" id="Phobius"/>
    </source>
</evidence>
<reference evidence="2 4" key="1">
    <citation type="submission" date="2008-03" db="EMBL/GenBank/DDBJ databases">
        <title>Annotation of Ixodes scapularis.</title>
        <authorList>
            <consortium name="Ixodes scapularis Genome Project Consortium"/>
            <person name="Caler E."/>
            <person name="Hannick L.I."/>
            <person name="Bidwell S."/>
            <person name="Joardar V."/>
            <person name="Thiagarajan M."/>
            <person name="Amedeo P."/>
            <person name="Galinsky K.J."/>
            <person name="Schobel S."/>
            <person name="Inman J."/>
            <person name="Hostetler J."/>
            <person name="Miller J."/>
            <person name="Hammond M."/>
            <person name="Megy K."/>
            <person name="Lawson D."/>
            <person name="Kodira C."/>
            <person name="Sutton G."/>
            <person name="Meyer J."/>
            <person name="Hill C.A."/>
            <person name="Birren B."/>
            <person name="Nene V."/>
            <person name="Collins F."/>
            <person name="Alarcon-Chaidez F."/>
            <person name="Wikel S."/>
            <person name="Strausberg R."/>
        </authorList>
    </citation>
    <scope>NUCLEOTIDE SEQUENCE [LARGE SCALE GENOMIC DNA]</scope>
    <source>
        <strain evidence="4">Wikel</strain>
        <strain evidence="2">Wikel colony</strain>
    </source>
</reference>
<dbReference type="EMBL" id="ABJB010793719">
    <property type="status" value="NOT_ANNOTATED_CDS"/>
    <property type="molecule type" value="Genomic_DNA"/>
</dbReference>
<organism>
    <name type="scientific">Ixodes scapularis</name>
    <name type="common">Black-legged tick</name>
    <name type="synonym">Deer tick</name>
    <dbReference type="NCBI Taxonomy" id="6945"/>
    <lineage>
        <taxon>Eukaryota</taxon>
        <taxon>Metazoa</taxon>
        <taxon>Ecdysozoa</taxon>
        <taxon>Arthropoda</taxon>
        <taxon>Chelicerata</taxon>
        <taxon>Arachnida</taxon>
        <taxon>Acari</taxon>
        <taxon>Parasitiformes</taxon>
        <taxon>Ixodida</taxon>
        <taxon>Ixodoidea</taxon>
        <taxon>Ixodidae</taxon>
        <taxon>Ixodinae</taxon>
        <taxon>Ixodes</taxon>
    </lineage>
</organism>
<evidence type="ECO:0000313" key="4">
    <source>
        <dbReference type="Proteomes" id="UP000001555"/>
    </source>
</evidence>
<evidence type="ECO:0000313" key="2">
    <source>
        <dbReference type="EMBL" id="EEC15196.1"/>
    </source>
</evidence>
<evidence type="ECO:0000313" key="3">
    <source>
        <dbReference type="EnsemblMetazoa" id="ISCW011467-PA"/>
    </source>
</evidence>
<feature type="transmembrane region" description="Helical" evidence="1">
    <location>
        <begin position="84"/>
        <end position="108"/>
    </location>
</feature>
<dbReference type="EnsemblMetazoa" id="ISCW011467-RA">
    <property type="protein sequence ID" value="ISCW011467-PA"/>
    <property type="gene ID" value="ISCW011467"/>
</dbReference>
<dbReference type="PaxDb" id="6945-B7Q8M4"/>
<keyword evidence="1" id="KW-0812">Transmembrane</keyword>
<dbReference type="VEuPathDB" id="VectorBase:ISCW011467"/>
<gene>
    <name evidence="2" type="ORF">IscW_ISCW011467</name>
</gene>
<reference evidence="3" key="2">
    <citation type="submission" date="2020-05" db="UniProtKB">
        <authorList>
            <consortium name="EnsemblMetazoa"/>
        </authorList>
    </citation>
    <scope>IDENTIFICATION</scope>
    <source>
        <strain evidence="3">wikel</strain>
    </source>
</reference>